<dbReference type="InterPro" id="IPR026960">
    <property type="entry name" value="RVT-Znf"/>
</dbReference>
<dbReference type="EMBL" id="BKCJ010003143">
    <property type="protein sequence ID" value="GEU53243.1"/>
    <property type="molecule type" value="Genomic_DNA"/>
</dbReference>
<dbReference type="PANTHER" id="PTHR33116">
    <property type="entry name" value="REVERSE TRANSCRIPTASE ZINC-BINDING DOMAIN-CONTAINING PROTEIN-RELATED-RELATED"/>
    <property type="match status" value="1"/>
</dbReference>
<dbReference type="GO" id="GO:0003964">
    <property type="term" value="F:RNA-directed DNA polymerase activity"/>
    <property type="evidence" value="ECO:0007669"/>
    <property type="project" value="UniProtKB-KW"/>
</dbReference>
<proteinExistence type="predicted"/>
<feature type="non-terminal residue" evidence="2">
    <location>
        <position position="1"/>
    </location>
</feature>
<protein>
    <submittedName>
        <fullName evidence="2">RNA-directed DNA polymerase, eukaryota</fullName>
    </submittedName>
</protein>
<dbReference type="AlphaFoldDB" id="A0A6L2KUF6"/>
<reference evidence="2" key="1">
    <citation type="journal article" date="2019" name="Sci. Rep.">
        <title>Draft genome of Tanacetum cinerariifolium, the natural source of mosquito coil.</title>
        <authorList>
            <person name="Yamashiro T."/>
            <person name="Shiraishi A."/>
            <person name="Satake H."/>
            <person name="Nakayama K."/>
        </authorList>
    </citation>
    <scope>NUCLEOTIDE SEQUENCE</scope>
</reference>
<comment type="caution">
    <text evidence="2">The sequence shown here is derived from an EMBL/GenBank/DDBJ whole genome shotgun (WGS) entry which is preliminary data.</text>
</comment>
<dbReference type="Pfam" id="PF13966">
    <property type="entry name" value="zf-RVT"/>
    <property type="match status" value="1"/>
</dbReference>
<dbReference type="PANTHER" id="PTHR33116:SF79">
    <property type="entry name" value="REVERSE TRANSCRIPTASE DOMAIN, ZINC FINGER, CCHC-TYPE-RELATED"/>
    <property type="match status" value="1"/>
</dbReference>
<feature type="domain" description="Reverse transcriptase zinc-binding" evidence="1">
    <location>
        <begin position="109"/>
        <end position="152"/>
    </location>
</feature>
<sequence length="244" mass="27950">DAVFVGQWCNGNINTLVHVLECFYRASGLRINLSKSKIIGVHVEDEKVKHATSKLGCLILNSLFSYLGIKVRGSMSRVQAWKEVVDKVGVVFGELEGVLGGFNSEVKIDALPTRLNISRRGIDIDTISCPICDCVVESSNHLFFSCSLARQIARKISLWWNVNYVDVNSYVEWLNWLVSLRLTAKLKVMIEGVFYAMWWYLWPYRNKFLFETKVPLKAVIFDDVVSSSFYCCRFRCKASFSWDD</sequence>
<keyword evidence="2" id="KW-0808">Transferase</keyword>
<organism evidence="2">
    <name type="scientific">Tanacetum cinerariifolium</name>
    <name type="common">Dalmatian daisy</name>
    <name type="synonym">Chrysanthemum cinerariifolium</name>
    <dbReference type="NCBI Taxonomy" id="118510"/>
    <lineage>
        <taxon>Eukaryota</taxon>
        <taxon>Viridiplantae</taxon>
        <taxon>Streptophyta</taxon>
        <taxon>Embryophyta</taxon>
        <taxon>Tracheophyta</taxon>
        <taxon>Spermatophyta</taxon>
        <taxon>Magnoliopsida</taxon>
        <taxon>eudicotyledons</taxon>
        <taxon>Gunneridae</taxon>
        <taxon>Pentapetalae</taxon>
        <taxon>asterids</taxon>
        <taxon>campanulids</taxon>
        <taxon>Asterales</taxon>
        <taxon>Asteraceae</taxon>
        <taxon>Asteroideae</taxon>
        <taxon>Anthemideae</taxon>
        <taxon>Anthemidinae</taxon>
        <taxon>Tanacetum</taxon>
    </lineage>
</organism>
<keyword evidence="2" id="KW-0548">Nucleotidyltransferase</keyword>
<accession>A0A6L2KUF6</accession>
<name>A0A6L2KUF6_TANCI</name>
<gene>
    <name evidence="2" type="ORF">Tci_025221</name>
</gene>
<evidence type="ECO:0000259" key="1">
    <source>
        <dbReference type="Pfam" id="PF13966"/>
    </source>
</evidence>
<evidence type="ECO:0000313" key="2">
    <source>
        <dbReference type="EMBL" id="GEU53243.1"/>
    </source>
</evidence>
<keyword evidence="2" id="KW-0695">RNA-directed DNA polymerase</keyword>